<reference evidence="2 3" key="1">
    <citation type="journal article" date="2013" name="Genome Announc.">
        <title>The Draft Genome Sequence of Sphingomonas paucimobilis Strain HER1398 (Proteobacteria), Host to the Giant PAU Phage, Indicates That It Is a Member of the Genus Sphingobacterium (Bacteroidetes).</title>
        <authorList>
            <person name="White R.A.III."/>
            <person name="Suttle C.A."/>
        </authorList>
    </citation>
    <scope>NUCLEOTIDE SEQUENCE [LARGE SCALE GENOMIC DNA]</scope>
    <source>
        <strain evidence="2 3">HER1398</strain>
    </source>
</reference>
<evidence type="ECO:0000259" key="1">
    <source>
        <dbReference type="Pfam" id="PF09603"/>
    </source>
</evidence>
<dbReference type="EMBL" id="ATDL01000015">
    <property type="protein sequence ID" value="ERJ59026.1"/>
    <property type="molecule type" value="Genomic_DNA"/>
</dbReference>
<keyword evidence="3" id="KW-1185">Reference proteome</keyword>
<evidence type="ECO:0000313" key="2">
    <source>
        <dbReference type="EMBL" id="ERJ59026.1"/>
    </source>
</evidence>
<dbReference type="Pfam" id="PF09603">
    <property type="entry name" value="Fib_succ_major"/>
    <property type="match status" value="1"/>
</dbReference>
<dbReference type="InterPro" id="IPR011871">
    <property type="entry name" value="Fib_succ_major"/>
</dbReference>
<feature type="domain" description="Fibrobacter succinogenes major paralogous" evidence="1">
    <location>
        <begin position="46"/>
        <end position="228"/>
    </location>
</feature>
<proteinExistence type="predicted"/>
<dbReference type="PROSITE" id="PS51257">
    <property type="entry name" value="PROKAR_LIPOPROTEIN"/>
    <property type="match status" value="1"/>
</dbReference>
<gene>
    <name evidence="2" type="ORF">M472_09610</name>
</gene>
<comment type="caution">
    <text evidence="2">The sequence shown here is derived from an EMBL/GenBank/DDBJ whole genome shotgun (WGS) entry which is preliminary data.</text>
</comment>
<dbReference type="AlphaFoldDB" id="U2HBB8"/>
<evidence type="ECO:0000313" key="3">
    <source>
        <dbReference type="Proteomes" id="UP000016584"/>
    </source>
</evidence>
<sequence length="231" mass="26006">MVHKILGCVLIALVILSCGKDEGRPDVTPIATGVVKDKEGNSYNWVQIGDQQWTTANARGGVPFFRLKEPPSFRYTLISVRDTTEVNRFYGEYGNLYSFEDAVTSAPDGWHLPTDEDWQTLEKRLGLSDSESNRIGWRGSGIQELLLNVESGSTLGLKLGGLVLKKGRPFSLTYTYFKDYGYYWTSTVKEESAAGKHVYFRKLVAGSDQMGRYTTNVNDLFMSVRYVKNLK</sequence>
<accession>U2HBB8</accession>
<dbReference type="Proteomes" id="UP000016584">
    <property type="component" value="Unassembled WGS sequence"/>
</dbReference>
<organism evidence="2 3">
    <name type="scientific">Sphingobacterium paucimobilis HER1398</name>
    <dbReference type="NCBI Taxonomy" id="1346330"/>
    <lineage>
        <taxon>Bacteria</taxon>
        <taxon>Pseudomonadati</taxon>
        <taxon>Bacteroidota</taxon>
        <taxon>Sphingobacteriia</taxon>
        <taxon>Sphingobacteriales</taxon>
        <taxon>Sphingobacteriaceae</taxon>
        <taxon>Sphingobacterium</taxon>
    </lineage>
</organism>
<protein>
    <recommendedName>
        <fullName evidence="1">Fibrobacter succinogenes major paralogous domain-containing protein</fullName>
    </recommendedName>
</protein>
<name>U2HBB8_9SPHI</name>
<dbReference type="eggNOG" id="COG1680">
    <property type="taxonomic scope" value="Bacteria"/>
</dbReference>
<dbReference type="STRING" id="1346330.M472_09610"/>
<dbReference type="NCBIfam" id="TIGR02145">
    <property type="entry name" value="Fib_succ_major"/>
    <property type="match status" value="1"/>
</dbReference>
<dbReference type="PATRIC" id="fig|1346330.5.peg.2357"/>